<keyword evidence="4 7" id="KW-0694">RNA-binding</keyword>
<evidence type="ECO:0000313" key="11">
    <source>
        <dbReference type="Proteomes" id="UP000050867"/>
    </source>
</evidence>
<dbReference type="Gene3D" id="1.10.455.10">
    <property type="entry name" value="Ribosomal protein S7 domain"/>
    <property type="match status" value="1"/>
</dbReference>
<evidence type="ECO:0000256" key="7">
    <source>
        <dbReference type="HAMAP-Rule" id="MF_00480"/>
    </source>
</evidence>
<dbReference type="SUPFAM" id="SSF47973">
    <property type="entry name" value="Ribosomal protein S7"/>
    <property type="match status" value="1"/>
</dbReference>
<keyword evidence="3 7" id="KW-0699">rRNA-binding</keyword>
<dbReference type="CDD" id="cd14869">
    <property type="entry name" value="uS7_Bacteria"/>
    <property type="match status" value="1"/>
</dbReference>
<dbReference type="PROSITE" id="PS00052">
    <property type="entry name" value="RIBOSOMAL_S7"/>
    <property type="match status" value="1"/>
</dbReference>
<dbReference type="PANTHER" id="PTHR11205">
    <property type="entry name" value="RIBOSOMAL PROTEIN S7"/>
    <property type="match status" value="1"/>
</dbReference>
<evidence type="ECO:0000256" key="6">
    <source>
        <dbReference type="ARBA" id="ARBA00023274"/>
    </source>
</evidence>
<dbReference type="HAMAP" id="MF_00480_B">
    <property type="entry name" value="Ribosomal_uS7_B"/>
    <property type="match status" value="1"/>
</dbReference>
<dbReference type="Proteomes" id="UP000050867">
    <property type="component" value="Unassembled WGS sequence"/>
</dbReference>
<evidence type="ECO:0000256" key="5">
    <source>
        <dbReference type="ARBA" id="ARBA00022980"/>
    </source>
</evidence>
<gene>
    <name evidence="7" type="primary">rpsG</name>
    <name evidence="10" type="ORF">AQ490_13535</name>
</gene>
<evidence type="ECO:0000313" key="10">
    <source>
        <dbReference type="EMBL" id="KRV50788.1"/>
    </source>
</evidence>
<dbReference type="GO" id="GO:0000049">
    <property type="term" value="F:tRNA binding"/>
    <property type="evidence" value="ECO:0007669"/>
    <property type="project" value="UniProtKB-UniRule"/>
</dbReference>
<protein>
    <recommendedName>
        <fullName evidence="7">Small ribosomal subunit protein uS7</fullName>
    </recommendedName>
</protein>
<reference evidence="10 11" key="1">
    <citation type="submission" date="2015-10" db="EMBL/GenBank/DDBJ databases">
        <title>Draft genome sequence of pyrrolomycin-producing Streptomyces vitaminophilus.</title>
        <authorList>
            <person name="Graham D.E."/>
            <person name="Mahan K.M."/>
            <person name="Klingeman D.M."/>
            <person name="Hettich R.L."/>
            <person name="Parry R.J."/>
        </authorList>
    </citation>
    <scope>NUCLEOTIDE SEQUENCE [LARGE SCALE GENOMIC DNA]</scope>
    <source>
        <strain evidence="10 11">ATCC 31673</strain>
    </source>
</reference>
<dbReference type="Pfam" id="PF00177">
    <property type="entry name" value="Ribosomal_S7"/>
    <property type="match status" value="1"/>
</dbReference>
<evidence type="ECO:0000256" key="4">
    <source>
        <dbReference type="ARBA" id="ARBA00022884"/>
    </source>
</evidence>
<evidence type="ECO:0000256" key="2">
    <source>
        <dbReference type="ARBA" id="ARBA00022555"/>
    </source>
</evidence>
<accession>A0A0T6LXH3</accession>
<name>A0A0T6LXH3_WENVI</name>
<dbReference type="AlphaFoldDB" id="A0A0T6LXH3"/>
<evidence type="ECO:0000256" key="3">
    <source>
        <dbReference type="ARBA" id="ARBA00022730"/>
    </source>
</evidence>
<evidence type="ECO:0000256" key="8">
    <source>
        <dbReference type="RuleBase" id="RU003619"/>
    </source>
</evidence>
<comment type="function">
    <text evidence="7">One of the primary rRNA binding proteins, it binds directly to 16S rRNA where it nucleates assembly of the head domain of the 30S subunit. Is located at the subunit interface close to the decoding center, probably blocks exit of the E-site tRNA.</text>
</comment>
<sequence>MPRKGPAPKRPVIVDPVYNSPLVTSLVNKILLNGKRSTAERIVYGALEGLREKTGNDPVITLKRALENVRPTLEVKSRRVGGATYQVPVEVRPGRSTTLALRWIVGYSRARREKTMTERLMNELLDASNGLGAAVKRREDTHKMAESNKAFAHYRW</sequence>
<feature type="domain" description="Small ribosomal subunit protein uS7" evidence="9">
    <location>
        <begin position="2"/>
        <end position="149"/>
    </location>
</feature>
<dbReference type="InterPro" id="IPR000235">
    <property type="entry name" value="Ribosomal_uS7"/>
</dbReference>
<dbReference type="InterPro" id="IPR023798">
    <property type="entry name" value="Ribosomal_uS7_dom"/>
</dbReference>
<dbReference type="eggNOG" id="COG0049">
    <property type="taxonomic scope" value="Bacteria"/>
</dbReference>
<dbReference type="PIRSF" id="PIRSF002122">
    <property type="entry name" value="RPS7p_RPS7a_RPS5e_RPS7o"/>
    <property type="match status" value="1"/>
</dbReference>
<dbReference type="GO" id="GO:0015935">
    <property type="term" value="C:small ribosomal subunit"/>
    <property type="evidence" value="ECO:0007669"/>
    <property type="project" value="InterPro"/>
</dbReference>
<dbReference type="InterPro" id="IPR005717">
    <property type="entry name" value="Ribosomal_uS7_bac/org-type"/>
</dbReference>
<keyword evidence="11" id="KW-1185">Reference proteome</keyword>
<dbReference type="InterPro" id="IPR020606">
    <property type="entry name" value="Ribosomal_uS7_CS"/>
</dbReference>
<keyword evidence="5 7" id="KW-0689">Ribosomal protein</keyword>
<dbReference type="EMBL" id="LLZU01000004">
    <property type="protein sequence ID" value="KRV50788.1"/>
    <property type="molecule type" value="Genomic_DNA"/>
</dbReference>
<comment type="similarity">
    <text evidence="1 7 8">Belongs to the universal ribosomal protein uS7 family.</text>
</comment>
<keyword evidence="6 7" id="KW-0687">Ribonucleoprotein</keyword>
<proteinExistence type="inferred from homology"/>
<dbReference type="NCBIfam" id="TIGR01029">
    <property type="entry name" value="rpsG_bact"/>
    <property type="match status" value="1"/>
</dbReference>
<evidence type="ECO:0000259" key="9">
    <source>
        <dbReference type="Pfam" id="PF00177"/>
    </source>
</evidence>
<dbReference type="FunFam" id="1.10.455.10:FF:000001">
    <property type="entry name" value="30S ribosomal protein S7"/>
    <property type="match status" value="1"/>
</dbReference>
<organism evidence="10 11">
    <name type="scientific">Wenjunlia vitaminophila</name>
    <name type="common">Streptomyces vitaminophilus</name>
    <dbReference type="NCBI Taxonomy" id="76728"/>
    <lineage>
        <taxon>Bacteria</taxon>
        <taxon>Bacillati</taxon>
        <taxon>Actinomycetota</taxon>
        <taxon>Actinomycetes</taxon>
        <taxon>Kitasatosporales</taxon>
        <taxon>Streptomycetaceae</taxon>
        <taxon>Wenjunlia</taxon>
    </lineage>
</organism>
<dbReference type="InterPro" id="IPR036823">
    <property type="entry name" value="Ribosomal_uS7_dom_sf"/>
</dbReference>
<dbReference type="GO" id="GO:0003735">
    <property type="term" value="F:structural constituent of ribosome"/>
    <property type="evidence" value="ECO:0007669"/>
    <property type="project" value="InterPro"/>
</dbReference>
<keyword evidence="2 7" id="KW-0820">tRNA-binding</keyword>
<evidence type="ECO:0000256" key="1">
    <source>
        <dbReference type="ARBA" id="ARBA00007151"/>
    </source>
</evidence>
<dbReference type="RefSeq" id="WP_018385571.1">
    <property type="nucleotide sequence ID" value="NZ_LLZU01000004.1"/>
</dbReference>
<dbReference type="STRING" id="76728.AQ490_13535"/>
<comment type="subunit">
    <text evidence="7">Part of the 30S ribosomal subunit. Contacts proteins S9 and S11.</text>
</comment>
<dbReference type="OrthoDB" id="9807653at2"/>
<comment type="caution">
    <text evidence="10">The sequence shown here is derived from an EMBL/GenBank/DDBJ whole genome shotgun (WGS) entry which is preliminary data.</text>
</comment>
<dbReference type="GO" id="GO:0019843">
    <property type="term" value="F:rRNA binding"/>
    <property type="evidence" value="ECO:0007669"/>
    <property type="project" value="UniProtKB-UniRule"/>
</dbReference>
<dbReference type="GO" id="GO:0006412">
    <property type="term" value="P:translation"/>
    <property type="evidence" value="ECO:0007669"/>
    <property type="project" value="UniProtKB-UniRule"/>
</dbReference>